<keyword evidence="12" id="KW-1185">Reference proteome</keyword>
<feature type="domain" description="Rieske" evidence="10">
    <location>
        <begin position="196"/>
        <end position="262"/>
    </location>
</feature>
<name>A0A1I0C208_9ACTN</name>
<dbReference type="Gene3D" id="2.102.10.10">
    <property type="entry name" value="Rieske [2Fe-2S] iron-sulphur domain"/>
    <property type="match status" value="1"/>
</dbReference>
<reference evidence="11 12" key="1">
    <citation type="submission" date="2016-10" db="EMBL/GenBank/DDBJ databases">
        <authorList>
            <person name="de Groot N.N."/>
        </authorList>
    </citation>
    <scope>NUCLEOTIDE SEQUENCE [LARGE SCALE GENOMIC DNA]</scope>
    <source>
        <strain evidence="11 12">CGMCC 4.5598</strain>
    </source>
</reference>
<organism evidence="11 12">
    <name type="scientific">Nonomuraea wenchangensis</name>
    <dbReference type="NCBI Taxonomy" id="568860"/>
    <lineage>
        <taxon>Bacteria</taxon>
        <taxon>Bacillati</taxon>
        <taxon>Actinomycetota</taxon>
        <taxon>Actinomycetes</taxon>
        <taxon>Streptosporangiales</taxon>
        <taxon>Streptosporangiaceae</taxon>
        <taxon>Nonomuraea</taxon>
    </lineage>
</organism>
<dbReference type="InterPro" id="IPR036922">
    <property type="entry name" value="Rieske_2Fe-2S_sf"/>
</dbReference>
<evidence type="ECO:0000259" key="10">
    <source>
        <dbReference type="PROSITE" id="PS51296"/>
    </source>
</evidence>
<protein>
    <recommendedName>
        <fullName evidence="2">Cytochrome bc1 complex Rieske iron-sulfur subunit</fullName>
    </recommendedName>
    <alternativeName>
        <fullName evidence="8">Cytochrome bc1 reductase complex subunit QcrA</fullName>
    </alternativeName>
</protein>
<evidence type="ECO:0000256" key="6">
    <source>
        <dbReference type="ARBA" id="ARBA00023014"/>
    </source>
</evidence>
<keyword evidence="5" id="KW-0408">Iron</keyword>
<dbReference type="InterPro" id="IPR014349">
    <property type="entry name" value="Rieske_Fe-S_prot"/>
</dbReference>
<evidence type="ECO:0000256" key="2">
    <source>
        <dbReference type="ARBA" id="ARBA00015816"/>
    </source>
</evidence>
<dbReference type="AlphaFoldDB" id="A0A1I0C208"/>
<dbReference type="GO" id="GO:0051537">
    <property type="term" value="F:2 iron, 2 sulfur cluster binding"/>
    <property type="evidence" value="ECO:0007669"/>
    <property type="project" value="UniProtKB-KW"/>
</dbReference>
<evidence type="ECO:0000256" key="1">
    <source>
        <dbReference type="ARBA" id="ARBA00002494"/>
    </source>
</evidence>
<keyword evidence="9" id="KW-0472">Membrane</keyword>
<dbReference type="PANTHER" id="PTHR10134">
    <property type="entry name" value="CYTOCHROME B-C1 COMPLEX SUBUNIT RIESKE, MITOCHONDRIAL"/>
    <property type="match status" value="1"/>
</dbReference>
<evidence type="ECO:0000256" key="7">
    <source>
        <dbReference type="ARBA" id="ARBA00023157"/>
    </source>
</evidence>
<accession>A0A1I0C208</accession>
<dbReference type="STRING" id="568860.SAMN05421811_102138"/>
<dbReference type="GO" id="GO:0016705">
    <property type="term" value="F:oxidoreductase activity, acting on paired donors, with incorporation or reduction of molecular oxygen"/>
    <property type="evidence" value="ECO:0007669"/>
    <property type="project" value="UniProtKB-ARBA"/>
</dbReference>
<evidence type="ECO:0000256" key="4">
    <source>
        <dbReference type="ARBA" id="ARBA00022723"/>
    </source>
</evidence>
<evidence type="ECO:0000256" key="9">
    <source>
        <dbReference type="SAM" id="Phobius"/>
    </source>
</evidence>
<evidence type="ECO:0000256" key="5">
    <source>
        <dbReference type="ARBA" id="ARBA00023004"/>
    </source>
</evidence>
<keyword evidence="9" id="KW-0812">Transmembrane</keyword>
<evidence type="ECO:0000313" key="12">
    <source>
        <dbReference type="Proteomes" id="UP000199361"/>
    </source>
</evidence>
<dbReference type="GO" id="GO:0046872">
    <property type="term" value="F:metal ion binding"/>
    <property type="evidence" value="ECO:0007669"/>
    <property type="project" value="UniProtKB-KW"/>
</dbReference>
<dbReference type="RefSeq" id="WP_091077520.1">
    <property type="nucleotide sequence ID" value="NZ_FOHX01000002.1"/>
</dbReference>
<keyword evidence="3" id="KW-0001">2Fe-2S</keyword>
<sequence>MSDRGRRAERGIAVGFAVTVLGAALAAFGYVSGHDRLLLGLGFGLAFAGLAAGFTLWAARLLPQGPYVEEREPMRSPPEEREALESEFGRPAGRLPRRMLTAALGTLGLAGLFPLRSLLVHGPSPAVALATTAWRDGVRLVDQDGYLIRPERVVRGTMLTVFPEGHRDTGDSMALLLHVDPARLDLPRGRESWTVGGIIAYSKLCTHAGCPVGQYMRPEERLVCPCHQSVFDVLRGAEPVFGPAARSLPQLPLRLGPDGVLVAAGDFHEPVGAGYWRPM</sequence>
<dbReference type="OrthoDB" id="9802613at2"/>
<keyword evidence="4" id="KW-0479">Metal-binding</keyword>
<dbReference type="PROSITE" id="PS51296">
    <property type="entry name" value="RIESKE"/>
    <property type="match status" value="1"/>
</dbReference>
<dbReference type="Pfam" id="PF00355">
    <property type="entry name" value="Rieske"/>
    <property type="match status" value="1"/>
</dbReference>
<dbReference type="EMBL" id="FOHX01000002">
    <property type="protein sequence ID" value="SET13118.1"/>
    <property type="molecule type" value="Genomic_DNA"/>
</dbReference>
<comment type="function">
    <text evidence="1">Iron-sulfur subunit of the cytochrome bc1 complex, an essential component of the respiratory electron transport chain required for ATP synthesis. The bc1 complex catalyzes the oxidation of menaquinol and the reduction of cytochrome c in the respiratory chain. The bc1 complex operates through a Q-cycle mechanism that couples electron transfer to generation of the proton gradient that drives ATP synthesis.</text>
</comment>
<evidence type="ECO:0000256" key="3">
    <source>
        <dbReference type="ARBA" id="ARBA00022714"/>
    </source>
</evidence>
<keyword evidence="7" id="KW-1015">Disulfide bond</keyword>
<evidence type="ECO:0000256" key="8">
    <source>
        <dbReference type="ARBA" id="ARBA00029586"/>
    </source>
</evidence>
<keyword evidence="9" id="KW-1133">Transmembrane helix</keyword>
<dbReference type="InterPro" id="IPR017941">
    <property type="entry name" value="Rieske_2Fe-2S"/>
</dbReference>
<feature type="transmembrane region" description="Helical" evidence="9">
    <location>
        <begin position="12"/>
        <end position="31"/>
    </location>
</feature>
<gene>
    <name evidence="11" type="ORF">SAMN05421811_102138</name>
</gene>
<dbReference type="SUPFAM" id="SSF50022">
    <property type="entry name" value="ISP domain"/>
    <property type="match status" value="1"/>
</dbReference>
<dbReference type="Proteomes" id="UP000199361">
    <property type="component" value="Unassembled WGS sequence"/>
</dbReference>
<feature type="transmembrane region" description="Helical" evidence="9">
    <location>
        <begin position="37"/>
        <end position="59"/>
    </location>
</feature>
<proteinExistence type="predicted"/>
<dbReference type="GO" id="GO:0004497">
    <property type="term" value="F:monooxygenase activity"/>
    <property type="evidence" value="ECO:0007669"/>
    <property type="project" value="UniProtKB-ARBA"/>
</dbReference>
<keyword evidence="6" id="KW-0411">Iron-sulfur</keyword>
<evidence type="ECO:0000313" key="11">
    <source>
        <dbReference type="EMBL" id="SET13118.1"/>
    </source>
</evidence>